<dbReference type="SUPFAM" id="SSF56399">
    <property type="entry name" value="ADP-ribosylation"/>
    <property type="match status" value="1"/>
</dbReference>
<comment type="caution">
    <text evidence="1">The sequence shown here is derived from an EMBL/GenBank/DDBJ whole genome shotgun (WGS) entry which is preliminary data.</text>
</comment>
<dbReference type="AlphaFoldDB" id="A0A8H4A130"/>
<dbReference type="OrthoDB" id="2419903at2759"/>
<organism evidence="1 2">
    <name type="scientific">Gigaspora margarita</name>
    <dbReference type="NCBI Taxonomy" id="4874"/>
    <lineage>
        <taxon>Eukaryota</taxon>
        <taxon>Fungi</taxon>
        <taxon>Fungi incertae sedis</taxon>
        <taxon>Mucoromycota</taxon>
        <taxon>Glomeromycotina</taxon>
        <taxon>Glomeromycetes</taxon>
        <taxon>Diversisporales</taxon>
        <taxon>Gigasporaceae</taxon>
        <taxon>Gigaspora</taxon>
    </lineage>
</organism>
<keyword evidence="1" id="KW-0418">Kinase</keyword>
<keyword evidence="2" id="KW-1185">Reference proteome</keyword>
<dbReference type="Proteomes" id="UP000439903">
    <property type="component" value="Unassembled WGS sequence"/>
</dbReference>
<sequence>MLPKALRKFLKINNSKSKMDSLCARPTCTKKVYVESNGVVHPYCGRTCAFIDLRNISTNIGKCNNPNCSKQKYSDVIGNVYDYCSRTCARSCTRFCTRAECGRKAYVDPTDPLKFHIYCSSKCFWLDGQNLTVTKLTLLNPNDLDYINAEKKFLNGLPNAKIQGILRIQMPKSIVHAHLLMKKQSGLKALKMYHGTRALCDPGSFLTNFAPQCSPGTICGACGITREGNNPALSKHGGGNMWFAESSQISNGYCGGSTNANLAMFMVDVLATKANIVIVNQAAATLPRFLVIYKR</sequence>
<reference evidence="1 2" key="1">
    <citation type="journal article" date="2019" name="Environ. Microbiol.">
        <title>At the nexus of three kingdoms: the genome of the mycorrhizal fungus Gigaspora margarita provides insights into plant, endobacterial and fungal interactions.</title>
        <authorList>
            <person name="Venice F."/>
            <person name="Ghignone S."/>
            <person name="Salvioli di Fossalunga A."/>
            <person name="Amselem J."/>
            <person name="Novero M."/>
            <person name="Xianan X."/>
            <person name="Sedzielewska Toro K."/>
            <person name="Morin E."/>
            <person name="Lipzen A."/>
            <person name="Grigoriev I.V."/>
            <person name="Henrissat B."/>
            <person name="Martin F.M."/>
            <person name="Bonfante P."/>
        </authorList>
    </citation>
    <scope>NUCLEOTIDE SEQUENCE [LARGE SCALE GENOMIC DNA]</scope>
    <source>
        <strain evidence="1 2">BEG34</strain>
    </source>
</reference>
<keyword evidence="1" id="KW-0808">Transferase</keyword>
<evidence type="ECO:0000313" key="2">
    <source>
        <dbReference type="Proteomes" id="UP000439903"/>
    </source>
</evidence>
<protein>
    <submittedName>
        <fullName evidence="1">Serine/threonine protein kinase</fullName>
    </submittedName>
</protein>
<keyword evidence="1" id="KW-0723">Serine/threonine-protein kinase</keyword>
<dbReference type="GO" id="GO:0004674">
    <property type="term" value="F:protein serine/threonine kinase activity"/>
    <property type="evidence" value="ECO:0007669"/>
    <property type="project" value="UniProtKB-KW"/>
</dbReference>
<gene>
    <name evidence="1" type="ORF">F8M41_012332</name>
</gene>
<evidence type="ECO:0000313" key="1">
    <source>
        <dbReference type="EMBL" id="KAF0379019.1"/>
    </source>
</evidence>
<dbReference type="Gene3D" id="3.90.228.10">
    <property type="match status" value="1"/>
</dbReference>
<proteinExistence type="predicted"/>
<accession>A0A8H4A130</accession>
<dbReference type="EMBL" id="WTPW01002506">
    <property type="protein sequence ID" value="KAF0379019.1"/>
    <property type="molecule type" value="Genomic_DNA"/>
</dbReference>
<name>A0A8H4A130_GIGMA</name>